<evidence type="ECO:0000313" key="2">
    <source>
        <dbReference type="EMBL" id="OGG13825.1"/>
    </source>
</evidence>
<keyword evidence="1" id="KW-0472">Membrane</keyword>
<keyword evidence="1" id="KW-1133">Transmembrane helix</keyword>
<evidence type="ECO:0000313" key="3">
    <source>
        <dbReference type="Proteomes" id="UP000177383"/>
    </source>
</evidence>
<protein>
    <submittedName>
        <fullName evidence="2">Uncharacterized protein</fullName>
    </submittedName>
</protein>
<sequence>MLQNKNSKILIFVLIIVIFVVASSSLLLNYLSPKINDNTQIPTPLPFPSSISSRLNSDYSVVYEAQGDDTGRTILYDVRSKAKYGSGIGTVHSGDAISHMVGLFKSWEDIPETQDRYIVLINPRDNQVLGKYRVVFEATKTTELQIVDLDDIIKNNTYKGASEHLYYIDEVSDDTLDKLIRQGDAIQLASYYIDGISTNIVKDDQDIPYAATIYLRRYGGREELAKEMQ</sequence>
<dbReference type="EMBL" id="MFJE01000035">
    <property type="protein sequence ID" value="OGG13825.1"/>
    <property type="molecule type" value="Genomic_DNA"/>
</dbReference>
<gene>
    <name evidence="2" type="ORF">A2773_05710</name>
</gene>
<dbReference type="Proteomes" id="UP000177383">
    <property type="component" value="Unassembled WGS sequence"/>
</dbReference>
<accession>A0A1F5ZNA1</accession>
<organism evidence="2 3">
    <name type="scientific">Candidatus Gottesmanbacteria bacterium RIFCSPHIGHO2_01_FULL_39_10</name>
    <dbReference type="NCBI Taxonomy" id="1798375"/>
    <lineage>
        <taxon>Bacteria</taxon>
        <taxon>Candidatus Gottesmaniibacteriota</taxon>
    </lineage>
</organism>
<name>A0A1F5ZNA1_9BACT</name>
<comment type="caution">
    <text evidence="2">The sequence shown here is derived from an EMBL/GenBank/DDBJ whole genome shotgun (WGS) entry which is preliminary data.</text>
</comment>
<dbReference type="AlphaFoldDB" id="A0A1F5ZNA1"/>
<evidence type="ECO:0000256" key="1">
    <source>
        <dbReference type="SAM" id="Phobius"/>
    </source>
</evidence>
<feature type="transmembrane region" description="Helical" evidence="1">
    <location>
        <begin position="9"/>
        <end position="31"/>
    </location>
</feature>
<keyword evidence="1" id="KW-0812">Transmembrane</keyword>
<dbReference type="STRING" id="1798375.A2773_05710"/>
<reference evidence="2 3" key="1">
    <citation type="journal article" date="2016" name="Nat. Commun.">
        <title>Thousands of microbial genomes shed light on interconnected biogeochemical processes in an aquifer system.</title>
        <authorList>
            <person name="Anantharaman K."/>
            <person name="Brown C.T."/>
            <person name="Hug L.A."/>
            <person name="Sharon I."/>
            <person name="Castelle C.J."/>
            <person name="Probst A.J."/>
            <person name="Thomas B.C."/>
            <person name="Singh A."/>
            <person name="Wilkins M.J."/>
            <person name="Karaoz U."/>
            <person name="Brodie E.L."/>
            <person name="Williams K.H."/>
            <person name="Hubbard S.S."/>
            <person name="Banfield J.F."/>
        </authorList>
    </citation>
    <scope>NUCLEOTIDE SEQUENCE [LARGE SCALE GENOMIC DNA]</scope>
</reference>
<proteinExistence type="predicted"/>